<dbReference type="GO" id="GO:0051604">
    <property type="term" value="P:protein maturation"/>
    <property type="evidence" value="ECO:0007669"/>
    <property type="project" value="TreeGrafter"/>
</dbReference>
<dbReference type="InterPro" id="IPR010918">
    <property type="entry name" value="PurM-like_C_dom"/>
</dbReference>
<dbReference type="PANTHER" id="PTHR30303">
    <property type="entry name" value="HYDROGENASE ISOENZYMES FORMATION PROTEIN HYPE"/>
    <property type="match status" value="1"/>
</dbReference>
<dbReference type="CDD" id="cd06061">
    <property type="entry name" value="PurM-like1"/>
    <property type="match status" value="1"/>
</dbReference>
<comment type="similarity">
    <text evidence="1">Belongs to the HypE family.</text>
</comment>
<dbReference type="Gene3D" id="3.30.1330.10">
    <property type="entry name" value="PurM-like, N-terminal domain"/>
    <property type="match status" value="1"/>
</dbReference>
<dbReference type="EMBL" id="VUMZ01000007">
    <property type="protein sequence ID" value="MST52213.1"/>
    <property type="molecule type" value="Genomic_DNA"/>
</dbReference>
<dbReference type="GeneID" id="303115232"/>
<evidence type="ECO:0000313" key="5">
    <source>
        <dbReference type="Proteomes" id="UP000474676"/>
    </source>
</evidence>
<dbReference type="InterPro" id="IPR036921">
    <property type="entry name" value="PurM-like_N_sf"/>
</dbReference>
<dbReference type="RefSeq" id="WP_154574634.1">
    <property type="nucleotide sequence ID" value="NZ_VUMZ01000007.1"/>
</dbReference>
<dbReference type="SUPFAM" id="SSF55326">
    <property type="entry name" value="PurM N-terminal domain-like"/>
    <property type="match status" value="1"/>
</dbReference>
<name>A0A6L5Y6J6_9FIRM</name>
<dbReference type="SUPFAM" id="SSF56042">
    <property type="entry name" value="PurM C-terminal domain-like"/>
    <property type="match status" value="1"/>
</dbReference>
<dbReference type="Pfam" id="PF02769">
    <property type="entry name" value="AIRS_C"/>
    <property type="match status" value="1"/>
</dbReference>
<comment type="caution">
    <text evidence="4">The sequence shown here is derived from an EMBL/GenBank/DDBJ whole genome shotgun (WGS) entry which is preliminary data.</text>
</comment>
<protein>
    <submittedName>
        <fullName evidence="4">AIR synthase</fullName>
    </submittedName>
</protein>
<feature type="domain" description="PurM-like C-terminal" evidence="3">
    <location>
        <begin position="154"/>
        <end position="312"/>
    </location>
</feature>
<evidence type="ECO:0000259" key="3">
    <source>
        <dbReference type="Pfam" id="PF02769"/>
    </source>
</evidence>
<reference evidence="4 5" key="1">
    <citation type="submission" date="2019-08" db="EMBL/GenBank/DDBJ databases">
        <title>In-depth cultivation of the pig gut microbiome towards novel bacterial diversity and tailored functional studies.</title>
        <authorList>
            <person name="Wylensek D."/>
            <person name="Hitch T.C.A."/>
            <person name="Clavel T."/>
        </authorList>
    </citation>
    <scope>NUCLEOTIDE SEQUENCE [LARGE SCALE GENOMIC DNA]</scope>
    <source>
        <strain evidence="4 5">WCA-MUC-591-APC-3H</strain>
    </source>
</reference>
<dbReference type="PIRSF" id="PIRSF005644">
    <property type="entry name" value="Hdrgns_mtr_HypE"/>
    <property type="match status" value="1"/>
</dbReference>
<dbReference type="InterPro" id="IPR011854">
    <property type="entry name" value="HypE"/>
</dbReference>
<accession>A0A6L5Y6J6</accession>
<organism evidence="4 5">
    <name type="scientific">Hornefia butyriciproducens</name>
    <dbReference type="NCBI Taxonomy" id="2652293"/>
    <lineage>
        <taxon>Bacteria</taxon>
        <taxon>Bacillati</taxon>
        <taxon>Bacillota</taxon>
        <taxon>Clostridia</taxon>
        <taxon>Peptostreptococcales</taxon>
        <taxon>Anaerovoracaceae</taxon>
        <taxon>Hornefia</taxon>
    </lineage>
</organism>
<proteinExistence type="inferred from homology"/>
<keyword evidence="5" id="KW-1185">Reference proteome</keyword>
<dbReference type="AlphaFoldDB" id="A0A6L5Y6J6"/>
<dbReference type="InterPro" id="IPR036676">
    <property type="entry name" value="PurM-like_C_sf"/>
</dbReference>
<evidence type="ECO:0000256" key="1">
    <source>
        <dbReference type="ARBA" id="ARBA00006243"/>
    </source>
</evidence>
<evidence type="ECO:0000313" key="4">
    <source>
        <dbReference type="EMBL" id="MST52213.1"/>
    </source>
</evidence>
<dbReference type="Pfam" id="PF00586">
    <property type="entry name" value="AIRS"/>
    <property type="match status" value="1"/>
</dbReference>
<sequence length="337" mass="35717">MAELKIGKLDSDVLQRIVIDKIRYRRPEVKTRAGIGEDCAVIDYGEYECVVSTDPITADVKNIGRLAIHISCNDVASNGIEPLGITLAVMLPVGTTESDVQTIMTQAGTAAEEAGVEIIGGHTEVTPAVNQPVIVSTAFGRGIAGESASARNMRPGDMILMTKSAGLEGTGIIATEKAEELTGVLTPQELRRAQGMIRNVSVVKDGVTAGRIGTSGMHDVTEGGILGAVWEMCHISGLGAEVELEAIHVDPVTEKIAAHYGIDPLRLISSGCMLIVAPPSKAYKIVTEYHKIDVNIKSAIIGKICAAEHGITQIDPQGQESEIAPPYADELYKVITR</sequence>
<dbReference type="InterPro" id="IPR016188">
    <property type="entry name" value="PurM-like_N"/>
</dbReference>
<dbReference type="Proteomes" id="UP000474676">
    <property type="component" value="Unassembled WGS sequence"/>
</dbReference>
<dbReference type="PANTHER" id="PTHR30303:SF4">
    <property type="entry name" value="HYDROGENASE EXPRESSION_FORMATION PROTEIN HYPE"/>
    <property type="match status" value="1"/>
</dbReference>
<dbReference type="Gene3D" id="3.90.650.10">
    <property type="entry name" value="PurM-like C-terminal domain"/>
    <property type="match status" value="1"/>
</dbReference>
<gene>
    <name evidence="4" type="ORF">FYJ64_07825</name>
</gene>
<feature type="domain" description="PurM-like N-terminal" evidence="2">
    <location>
        <begin position="36"/>
        <end position="141"/>
    </location>
</feature>
<evidence type="ECO:0000259" key="2">
    <source>
        <dbReference type="Pfam" id="PF00586"/>
    </source>
</evidence>